<dbReference type="EMBL" id="CAJHJT010000012">
    <property type="protein sequence ID" value="CAD6998888.1"/>
    <property type="molecule type" value="Genomic_DNA"/>
</dbReference>
<protein>
    <submittedName>
        <fullName evidence="1">(Mediterranean fruit fly) hypothetical protein</fullName>
    </submittedName>
</protein>
<accession>A0A811UKL9</accession>
<keyword evidence="2" id="KW-1185">Reference proteome</keyword>
<dbReference type="Proteomes" id="UP000606786">
    <property type="component" value="Unassembled WGS sequence"/>
</dbReference>
<evidence type="ECO:0000313" key="1">
    <source>
        <dbReference type="EMBL" id="CAD6998888.1"/>
    </source>
</evidence>
<dbReference type="AlphaFoldDB" id="A0A811UKL9"/>
<gene>
    <name evidence="1" type="ORF">CCAP1982_LOCUS7435</name>
</gene>
<proteinExistence type="predicted"/>
<reference evidence="1" key="1">
    <citation type="submission" date="2020-11" db="EMBL/GenBank/DDBJ databases">
        <authorList>
            <person name="Whitehead M."/>
        </authorList>
    </citation>
    <scope>NUCLEOTIDE SEQUENCE</scope>
    <source>
        <strain evidence="1">EGII</strain>
    </source>
</reference>
<evidence type="ECO:0000313" key="2">
    <source>
        <dbReference type="Proteomes" id="UP000606786"/>
    </source>
</evidence>
<sequence>MGTAFITILASSPDVKERQKTVFFHPNVTSLAKNPLFCGVDFNQTESDILLLHRLGGSHGERLFHALHKPIMAGSRDATERLAFAWVAVILTLDYAEFQATLDRLKDPTDFGGNPLLLNPLNMKALKLNIRMSY</sequence>
<comment type="caution">
    <text evidence="1">The sequence shown here is derived from an EMBL/GenBank/DDBJ whole genome shotgun (WGS) entry which is preliminary data.</text>
</comment>
<organism evidence="1 2">
    <name type="scientific">Ceratitis capitata</name>
    <name type="common">Mediterranean fruit fly</name>
    <name type="synonym">Tephritis capitata</name>
    <dbReference type="NCBI Taxonomy" id="7213"/>
    <lineage>
        <taxon>Eukaryota</taxon>
        <taxon>Metazoa</taxon>
        <taxon>Ecdysozoa</taxon>
        <taxon>Arthropoda</taxon>
        <taxon>Hexapoda</taxon>
        <taxon>Insecta</taxon>
        <taxon>Pterygota</taxon>
        <taxon>Neoptera</taxon>
        <taxon>Endopterygota</taxon>
        <taxon>Diptera</taxon>
        <taxon>Brachycera</taxon>
        <taxon>Muscomorpha</taxon>
        <taxon>Tephritoidea</taxon>
        <taxon>Tephritidae</taxon>
        <taxon>Ceratitis</taxon>
        <taxon>Ceratitis</taxon>
    </lineage>
</organism>
<name>A0A811UKL9_CERCA</name>